<reference evidence="3" key="1">
    <citation type="submission" date="2015-08" db="EMBL/GenBank/DDBJ databases">
        <title>Vibrio galatheae sp. nov., a novel member of the Vibrionaceae family isolated from the Solomon Islands.</title>
        <authorList>
            <person name="Giubergia S."/>
            <person name="Machado H."/>
            <person name="Mateiu R.V."/>
            <person name="Gram L."/>
        </authorList>
    </citation>
    <scope>NUCLEOTIDE SEQUENCE [LARGE SCALE GENOMIC DNA]</scope>
    <source>
        <strain evidence="3">DSM 19134</strain>
    </source>
</reference>
<sequence>MKRWWSNSTDFAPLKILLPYPSTLQASEHQQLGYVASGCSQGDLAVSPAPKESATRTIEVRTE</sequence>
<dbReference type="OrthoDB" id="5896866at2"/>
<evidence type="ECO:0000256" key="1">
    <source>
        <dbReference type="SAM" id="MobiDB-lite"/>
    </source>
</evidence>
<dbReference type="EMBL" id="LHPI01000047">
    <property type="protein sequence ID" value="KOO04715.1"/>
    <property type="molecule type" value="Genomic_DNA"/>
</dbReference>
<comment type="caution">
    <text evidence="2">The sequence shown here is derived from an EMBL/GenBank/DDBJ whole genome shotgun (WGS) entry which is preliminary data.</text>
</comment>
<keyword evidence="3" id="KW-1185">Reference proteome</keyword>
<proteinExistence type="predicted"/>
<accession>A0A0M0HRJ8</accession>
<dbReference type="Proteomes" id="UP000037530">
    <property type="component" value="Unassembled WGS sequence"/>
</dbReference>
<protein>
    <submittedName>
        <fullName evidence="2">Uncharacterized protein</fullName>
    </submittedName>
</protein>
<organism evidence="2 3">
    <name type="scientific">Vibrio hepatarius</name>
    <dbReference type="NCBI Taxonomy" id="171383"/>
    <lineage>
        <taxon>Bacteria</taxon>
        <taxon>Pseudomonadati</taxon>
        <taxon>Pseudomonadota</taxon>
        <taxon>Gammaproteobacteria</taxon>
        <taxon>Vibrionales</taxon>
        <taxon>Vibrionaceae</taxon>
        <taxon>Vibrio</taxon>
        <taxon>Vibrio oreintalis group</taxon>
    </lineage>
</organism>
<dbReference type="AlphaFoldDB" id="A0A0M0HRJ8"/>
<name>A0A0M0HRJ8_9VIBR</name>
<evidence type="ECO:0000313" key="2">
    <source>
        <dbReference type="EMBL" id="KOO04715.1"/>
    </source>
</evidence>
<gene>
    <name evidence="2" type="ORF">AKJ31_21800</name>
</gene>
<dbReference type="RefSeq" id="WP_053411103.1">
    <property type="nucleotide sequence ID" value="NZ_DAIPHI010000013.1"/>
</dbReference>
<evidence type="ECO:0000313" key="3">
    <source>
        <dbReference type="Proteomes" id="UP000037530"/>
    </source>
</evidence>
<feature type="region of interest" description="Disordered" evidence="1">
    <location>
        <begin position="43"/>
        <end position="63"/>
    </location>
</feature>